<dbReference type="InterPro" id="IPR002182">
    <property type="entry name" value="NB-ARC"/>
</dbReference>
<dbReference type="Pfam" id="PF23559">
    <property type="entry name" value="WHD_DRP"/>
    <property type="match status" value="1"/>
</dbReference>
<dbReference type="Gene3D" id="3.40.50.300">
    <property type="entry name" value="P-loop containing nucleotide triphosphate hydrolases"/>
    <property type="match status" value="1"/>
</dbReference>
<dbReference type="Gramene" id="rna-AYBTSS11_LOCUS30183">
    <property type="protein sequence ID" value="CAJ1978010.1"/>
    <property type="gene ID" value="gene-AYBTSS11_LOCUS30183"/>
</dbReference>
<dbReference type="InterPro" id="IPR042197">
    <property type="entry name" value="Apaf_helical"/>
</dbReference>
<dbReference type="FunFam" id="3.40.50.300:FF:001091">
    <property type="entry name" value="Probable disease resistance protein At1g61300"/>
    <property type="match status" value="1"/>
</dbReference>
<name>A0AA86W502_9FABA</name>
<evidence type="ECO:0000256" key="4">
    <source>
        <dbReference type="ARBA" id="ARBA00022821"/>
    </source>
</evidence>
<protein>
    <recommendedName>
        <fullName evidence="12">Disease resistance RPP13-like protein 1</fullName>
    </recommendedName>
</protein>
<dbReference type="Pfam" id="PF18052">
    <property type="entry name" value="Rx_N"/>
    <property type="match status" value="1"/>
</dbReference>
<evidence type="ECO:0000313" key="11">
    <source>
        <dbReference type="Proteomes" id="UP001189624"/>
    </source>
</evidence>
<dbReference type="EMBL" id="OY731408">
    <property type="protein sequence ID" value="CAJ1978010.1"/>
    <property type="molecule type" value="Genomic_DNA"/>
</dbReference>
<gene>
    <name evidence="10" type="ORF">AYBTSS11_LOCUS30183</name>
</gene>
<evidence type="ECO:0000259" key="9">
    <source>
        <dbReference type="Pfam" id="PF25019"/>
    </source>
</evidence>
<dbReference type="FunFam" id="1.10.10.10:FF:000322">
    <property type="entry name" value="Probable disease resistance protein At1g63360"/>
    <property type="match status" value="1"/>
</dbReference>
<dbReference type="SMART" id="SM00369">
    <property type="entry name" value="LRR_TYP"/>
    <property type="match status" value="2"/>
</dbReference>
<dbReference type="InterPro" id="IPR027417">
    <property type="entry name" value="P-loop_NTPase"/>
</dbReference>
<dbReference type="SUPFAM" id="SSF52540">
    <property type="entry name" value="P-loop containing nucleoside triphosphate hydrolases"/>
    <property type="match status" value="1"/>
</dbReference>
<evidence type="ECO:0000259" key="7">
    <source>
        <dbReference type="Pfam" id="PF18052"/>
    </source>
</evidence>
<dbReference type="Gene3D" id="1.10.8.430">
    <property type="entry name" value="Helical domain of apoptotic protease-activating factors"/>
    <property type="match status" value="1"/>
</dbReference>
<evidence type="ECO:0000256" key="2">
    <source>
        <dbReference type="ARBA" id="ARBA00022737"/>
    </source>
</evidence>
<feature type="domain" description="R13L1/DRL21-like LRR repeat region" evidence="9">
    <location>
        <begin position="697"/>
        <end position="823"/>
    </location>
</feature>
<dbReference type="PRINTS" id="PR00364">
    <property type="entry name" value="DISEASERSIST"/>
</dbReference>
<feature type="domain" description="NB-ARC" evidence="6">
    <location>
        <begin position="190"/>
        <end position="362"/>
    </location>
</feature>
<proteinExistence type="predicted"/>
<evidence type="ECO:0008006" key="12">
    <source>
        <dbReference type="Google" id="ProtNLM"/>
    </source>
</evidence>
<evidence type="ECO:0000256" key="3">
    <source>
        <dbReference type="ARBA" id="ARBA00022741"/>
    </source>
</evidence>
<keyword evidence="5" id="KW-0067">ATP-binding</keyword>
<feature type="domain" description="Disease resistance protein winged helix" evidence="8">
    <location>
        <begin position="444"/>
        <end position="512"/>
    </location>
</feature>
<dbReference type="InterPro" id="IPR056789">
    <property type="entry name" value="LRR_R13L1-DRL21"/>
</dbReference>
<dbReference type="Gene3D" id="3.80.10.10">
    <property type="entry name" value="Ribonuclease Inhibitor"/>
    <property type="match status" value="2"/>
</dbReference>
<dbReference type="InterPro" id="IPR032675">
    <property type="entry name" value="LRR_dom_sf"/>
</dbReference>
<keyword evidence="1" id="KW-0433">Leucine-rich repeat</keyword>
<dbReference type="GO" id="GO:0043531">
    <property type="term" value="F:ADP binding"/>
    <property type="evidence" value="ECO:0007669"/>
    <property type="project" value="InterPro"/>
</dbReference>
<dbReference type="GO" id="GO:0005524">
    <property type="term" value="F:ATP binding"/>
    <property type="evidence" value="ECO:0007669"/>
    <property type="project" value="UniProtKB-KW"/>
</dbReference>
<sequence>MAATLVGGSLLSAFLQVAFDRLASPQVLDFFRARKLDQKLLRKLKWKLRSIDALADDADLQQFKNQRVKAWLADVKDALFEAEDLLDEIYEFSIHEVEAESQRTDNKVWNLNFPISSVSFFKNESEIETRMSQVLDDLDELANEGSRLGLKEASGVRVGIGVGSGSDSKVSQKSSSTSLLSESDDIYGRDDDKDIIFNWLTPDTDYGDKLLILSIVGMGGLGKTTLAQHVYHEPRLEGRFDIKAWVCVLDDFDVFKVTRTILEAITKSTDDSRNLEMVQGRLKEIMTGKRFFLVLDDVWNESLSKWEQVQKALDSGAHGSRILVTTRSKKVALSMRSEEHHLKELQEDYCWQLFAKHAFQNDTRQPNTDCKEIGMKIIERCKGLPLALKTMGSLLHNKSSVSEWKNVLKSEVWELEDSDVIPALALSYDHLPSHLKRCFAYCALFPKGYEFDRECLIQLWMAENFLQCHQHTKSLEEIGEQYFNDLLSRSSFQQSNRYKTCFLMHDLLNDLAKYVCEDICFRLGVDKAKGIPKTTRHFTFATNHVEYFDGFGSIHDVERLHTFMPTDWSWHCKMSIDDLLCKFKFLRVLSFSNCSNLTKVPDSLVNLKHLRSLDLSNTHIEKLPESTCSLYNLQILKLNNCPLIKELPSNLHELTNLRRLEFIDTELTKMPEHLGKLKNLQVLMSSFDVGKNREFSIQQLGQLDHHGRLSIGELQNIENPSDALAVDLKNKSHLAGLKLKWNRDQDPDDSLKERDVNVIENLQPSKNLEKLSISHYDGTKFPTWLGDHSLLNVVSLSLFQCKYCQCLPSLGHLPFLKDLTISGVDGVKAIHADFYGSNSCSFTSLETLMFSRMKGWEKWDCQAARSAFPRLQHLSIDYCSKLKEHLPVPILCFKTLYIRHCKQLLGYDGLVKMNGNWLTLFQVHNMEAWFVEWVGKMISHPSLEDLKVYSFPNMNISMSRHYDFLVTLTIHDSCDSLTTFPINFFPSLRSLYLRSCCNLQMILQVHAHDHLQDLTICECPQFESLPEQMHILLPSLEFLSIRDCPKVESFSDGCLPSNIKRMYLTNSSKLIASLKGSFGDNPSLETLFIGKLDAQSFPDEGFLPLSLTSLRIYDCQHLKKLDFKGLCHLSSLKELFLVNCPSLQCLPDEGLPKSISYLTISGNCPLLKHRCQQPRGEDWRKIAHVENLSIL</sequence>
<dbReference type="InterPro" id="IPR001611">
    <property type="entry name" value="Leu-rich_rpt"/>
</dbReference>
<organism evidence="10 11">
    <name type="scientific">Sphenostylis stenocarpa</name>
    <dbReference type="NCBI Taxonomy" id="92480"/>
    <lineage>
        <taxon>Eukaryota</taxon>
        <taxon>Viridiplantae</taxon>
        <taxon>Streptophyta</taxon>
        <taxon>Embryophyta</taxon>
        <taxon>Tracheophyta</taxon>
        <taxon>Spermatophyta</taxon>
        <taxon>Magnoliopsida</taxon>
        <taxon>eudicotyledons</taxon>
        <taxon>Gunneridae</taxon>
        <taxon>Pentapetalae</taxon>
        <taxon>rosids</taxon>
        <taxon>fabids</taxon>
        <taxon>Fabales</taxon>
        <taxon>Fabaceae</taxon>
        <taxon>Papilionoideae</taxon>
        <taxon>50 kb inversion clade</taxon>
        <taxon>NPAAA clade</taxon>
        <taxon>indigoferoid/millettioid clade</taxon>
        <taxon>Phaseoleae</taxon>
        <taxon>Sphenostylis</taxon>
    </lineage>
</organism>
<dbReference type="InterPro" id="IPR003591">
    <property type="entry name" value="Leu-rich_rpt_typical-subtyp"/>
</dbReference>
<dbReference type="InterPro" id="IPR041118">
    <property type="entry name" value="Rx_N"/>
</dbReference>
<evidence type="ECO:0000259" key="6">
    <source>
        <dbReference type="Pfam" id="PF00931"/>
    </source>
</evidence>
<evidence type="ECO:0000256" key="5">
    <source>
        <dbReference type="ARBA" id="ARBA00022840"/>
    </source>
</evidence>
<keyword evidence="3" id="KW-0547">Nucleotide-binding</keyword>
<dbReference type="AlphaFoldDB" id="A0AA86W502"/>
<keyword evidence="2" id="KW-0677">Repeat</keyword>
<dbReference type="Pfam" id="PF25019">
    <property type="entry name" value="LRR_R13L1-DRL21"/>
    <property type="match status" value="1"/>
</dbReference>
<dbReference type="GO" id="GO:0051707">
    <property type="term" value="P:response to other organism"/>
    <property type="evidence" value="ECO:0007669"/>
    <property type="project" value="UniProtKB-ARBA"/>
</dbReference>
<keyword evidence="4" id="KW-0611">Plant defense</keyword>
<feature type="domain" description="Disease resistance N-terminal" evidence="7">
    <location>
        <begin position="11"/>
        <end position="89"/>
    </location>
</feature>
<accession>A0AA86W502</accession>
<reference evidence="10" key="1">
    <citation type="submission" date="2023-10" db="EMBL/GenBank/DDBJ databases">
        <authorList>
            <person name="Domelevo Entfellner J.-B."/>
        </authorList>
    </citation>
    <scope>NUCLEOTIDE SEQUENCE</scope>
</reference>
<dbReference type="PROSITE" id="PS51450">
    <property type="entry name" value="LRR"/>
    <property type="match status" value="1"/>
</dbReference>
<keyword evidence="11" id="KW-1185">Reference proteome</keyword>
<dbReference type="SUPFAM" id="SSF52058">
    <property type="entry name" value="L domain-like"/>
    <property type="match status" value="2"/>
</dbReference>
<dbReference type="Gene3D" id="1.20.5.4130">
    <property type="match status" value="1"/>
</dbReference>
<dbReference type="PANTHER" id="PTHR36766">
    <property type="entry name" value="PLANT BROAD-SPECTRUM MILDEW RESISTANCE PROTEIN RPW8"/>
    <property type="match status" value="1"/>
</dbReference>
<evidence type="ECO:0000313" key="10">
    <source>
        <dbReference type="EMBL" id="CAJ1978010.1"/>
    </source>
</evidence>
<dbReference type="InterPro" id="IPR058922">
    <property type="entry name" value="WHD_DRP"/>
</dbReference>
<evidence type="ECO:0000256" key="1">
    <source>
        <dbReference type="ARBA" id="ARBA00022614"/>
    </source>
</evidence>
<dbReference type="Pfam" id="PF00931">
    <property type="entry name" value="NB-ARC"/>
    <property type="match status" value="1"/>
</dbReference>
<dbReference type="GO" id="GO:0006952">
    <property type="term" value="P:defense response"/>
    <property type="evidence" value="ECO:0007669"/>
    <property type="project" value="UniProtKB-KW"/>
</dbReference>
<evidence type="ECO:0000259" key="8">
    <source>
        <dbReference type="Pfam" id="PF23559"/>
    </source>
</evidence>
<dbReference type="Proteomes" id="UP001189624">
    <property type="component" value="Chromosome 11"/>
</dbReference>
<dbReference type="PANTHER" id="PTHR36766:SF40">
    <property type="entry name" value="DISEASE RESISTANCE PROTEIN RGA3"/>
    <property type="match status" value="1"/>
</dbReference>